<dbReference type="InterPro" id="IPR038296">
    <property type="entry name" value="ParD_sf"/>
</dbReference>
<proteinExistence type="predicted"/>
<accession>A0A7S7SIY7</accession>
<evidence type="ECO:0000256" key="1">
    <source>
        <dbReference type="SAM" id="MobiDB-lite"/>
    </source>
</evidence>
<protein>
    <submittedName>
        <fullName evidence="2">Type II toxin-antitoxin system ParD family antitoxin</fullName>
    </submittedName>
</protein>
<name>A0A7S7SIY7_PALFE</name>
<dbReference type="Gene3D" id="6.10.10.120">
    <property type="entry name" value="Antitoxin ParD1-like"/>
    <property type="match status" value="1"/>
</dbReference>
<evidence type="ECO:0000313" key="2">
    <source>
        <dbReference type="EMBL" id="QOY86153.1"/>
    </source>
</evidence>
<feature type="region of interest" description="Disordered" evidence="1">
    <location>
        <begin position="63"/>
        <end position="111"/>
    </location>
</feature>
<sequence>MPTRNINLAGHLNRLIAPEVDSGRYGHASDVVCEALRLTEQRNRENQARLKWLRGAVRAGLGELARGKSSHSSESRTSKSTSTSWGRKPRPRLRRSTTVDQPGALRRTRGGTLSRLHLAGFA</sequence>
<dbReference type="Proteomes" id="UP000593892">
    <property type="component" value="Chromosome"/>
</dbReference>
<dbReference type="Pfam" id="PF03693">
    <property type="entry name" value="ParD_antitoxin"/>
    <property type="match status" value="1"/>
</dbReference>
<keyword evidence="3" id="KW-1185">Reference proteome</keyword>
<dbReference type="EMBL" id="CP063849">
    <property type="protein sequence ID" value="QOY86153.1"/>
    <property type="molecule type" value="Genomic_DNA"/>
</dbReference>
<dbReference type="InterPro" id="IPR022789">
    <property type="entry name" value="ParD"/>
</dbReference>
<reference evidence="2 3" key="1">
    <citation type="submission" date="2020-10" db="EMBL/GenBank/DDBJ databases">
        <title>Complete genome sequence of Paludibaculum fermentans P105T, a facultatively anaerobic acidobacterium capable of dissimilatory Fe(III) reduction.</title>
        <authorList>
            <person name="Dedysh S.N."/>
            <person name="Beletsky A.V."/>
            <person name="Kulichevskaya I.S."/>
            <person name="Mardanov A.V."/>
            <person name="Ravin N.V."/>
        </authorList>
    </citation>
    <scope>NUCLEOTIDE SEQUENCE [LARGE SCALE GENOMIC DNA]</scope>
    <source>
        <strain evidence="2 3">P105</strain>
    </source>
</reference>
<dbReference type="AlphaFoldDB" id="A0A7S7SIY7"/>
<gene>
    <name evidence="2" type="ORF">IRI77_25530</name>
</gene>
<dbReference type="RefSeq" id="WP_194447822.1">
    <property type="nucleotide sequence ID" value="NZ_CP063849.1"/>
</dbReference>
<dbReference type="KEGG" id="pfer:IRI77_25530"/>
<evidence type="ECO:0000313" key="3">
    <source>
        <dbReference type="Proteomes" id="UP000593892"/>
    </source>
</evidence>
<organism evidence="2 3">
    <name type="scientific">Paludibaculum fermentans</name>
    <dbReference type="NCBI Taxonomy" id="1473598"/>
    <lineage>
        <taxon>Bacteria</taxon>
        <taxon>Pseudomonadati</taxon>
        <taxon>Acidobacteriota</taxon>
        <taxon>Terriglobia</taxon>
        <taxon>Bryobacterales</taxon>
        <taxon>Bryobacteraceae</taxon>
        <taxon>Paludibaculum</taxon>
    </lineage>
</organism>